<sequence>MTSQNSSFTQRYQPYIFDQYRQPDGQWDSTTANPPTVPARGVKGSLQVKSPVLMKNPLGWLHKIYLNKWITMLYTNAIYS</sequence>
<gene>
    <name evidence="1" type="ORF">NQ318_003582</name>
</gene>
<protein>
    <submittedName>
        <fullName evidence="1">Uncharacterized protein</fullName>
    </submittedName>
</protein>
<proteinExistence type="predicted"/>
<dbReference type="Proteomes" id="UP001162162">
    <property type="component" value="Unassembled WGS sequence"/>
</dbReference>
<dbReference type="EMBL" id="JAPWTK010000038">
    <property type="protein sequence ID" value="KAJ8955481.1"/>
    <property type="molecule type" value="Genomic_DNA"/>
</dbReference>
<organism evidence="1 2">
    <name type="scientific">Aromia moschata</name>
    <dbReference type="NCBI Taxonomy" id="1265417"/>
    <lineage>
        <taxon>Eukaryota</taxon>
        <taxon>Metazoa</taxon>
        <taxon>Ecdysozoa</taxon>
        <taxon>Arthropoda</taxon>
        <taxon>Hexapoda</taxon>
        <taxon>Insecta</taxon>
        <taxon>Pterygota</taxon>
        <taxon>Neoptera</taxon>
        <taxon>Endopterygota</taxon>
        <taxon>Coleoptera</taxon>
        <taxon>Polyphaga</taxon>
        <taxon>Cucujiformia</taxon>
        <taxon>Chrysomeloidea</taxon>
        <taxon>Cerambycidae</taxon>
        <taxon>Cerambycinae</taxon>
        <taxon>Callichromatini</taxon>
        <taxon>Aromia</taxon>
    </lineage>
</organism>
<dbReference type="AlphaFoldDB" id="A0AAV8YVH3"/>
<comment type="caution">
    <text evidence="1">The sequence shown here is derived from an EMBL/GenBank/DDBJ whole genome shotgun (WGS) entry which is preliminary data.</text>
</comment>
<reference evidence="1" key="1">
    <citation type="journal article" date="2023" name="Insect Mol. Biol.">
        <title>Genome sequencing provides insights into the evolution of gene families encoding plant cell wall-degrading enzymes in longhorned beetles.</title>
        <authorList>
            <person name="Shin N.R."/>
            <person name="Okamura Y."/>
            <person name="Kirsch R."/>
            <person name="Pauchet Y."/>
        </authorList>
    </citation>
    <scope>NUCLEOTIDE SEQUENCE</scope>
    <source>
        <strain evidence="1">AMC_N1</strain>
    </source>
</reference>
<name>A0AAV8YVH3_9CUCU</name>
<accession>A0AAV8YVH3</accession>
<keyword evidence="2" id="KW-1185">Reference proteome</keyword>
<evidence type="ECO:0000313" key="2">
    <source>
        <dbReference type="Proteomes" id="UP001162162"/>
    </source>
</evidence>
<evidence type="ECO:0000313" key="1">
    <source>
        <dbReference type="EMBL" id="KAJ8955481.1"/>
    </source>
</evidence>